<evidence type="ECO:0000256" key="2">
    <source>
        <dbReference type="ARBA" id="ARBA00023125"/>
    </source>
</evidence>
<dbReference type="KEGG" id="sgd:ELQ87_07720"/>
<dbReference type="EMBL" id="CP034687">
    <property type="protein sequence ID" value="AZS89761.1"/>
    <property type="molecule type" value="Genomic_DNA"/>
</dbReference>
<protein>
    <submittedName>
        <fullName evidence="6">LuxR family transcriptional regulator</fullName>
    </submittedName>
</protein>
<dbReference type="Proteomes" id="UP000501753">
    <property type="component" value="Chromosome"/>
</dbReference>
<evidence type="ECO:0000313" key="6">
    <source>
        <dbReference type="EMBL" id="AZS89761.1"/>
    </source>
</evidence>
<dbReference type="PANTHER" id="PTHR44688">
    <property type="entry name" value="DNA-BINDING TRANSCRIPTIONAL ACTIVATOR DEVR_DOSR"/>
    <property type="match status" value="1"/>
</dbReference>
<evidence type="ECO:0000256" key="1">
    <source>
        <dbReference type="ARBA" id="ARBA00023015"/>
    </source>
</evidence>
<keyword evidence="9" id="KW-1185">Reference proteome</keyword>
<feature type="region of interest" description="Disordered" evidence="4">
    <location>
        <begin position="40"/>
        <end position="71"/>
    </location>
</feature>
<dbReference type="RefSeq" id="WP_127182525.1">
    <property type="nucleotide sequence ID" value="NZ_CP029078.1"/>
</dbReference>
<dbReference type="CDD" id="cd06170">
    <property type="entry name" value="LuxR_C_like"/>
    <property type="match status" value="1"/>
</dbReference>
<dbReference type="InterPro" id="IPR036388">
    <property type="entry name" value="WH-like_DNA-bd_sf"/>
</dbReference>
<dbReference type="PROSITE" id="PS00622">
    <property type="entry name" value="HTH_LUXR_1"/>
    <property type="match status" value="1"/>
</dbReference>
<dbReference type="Pfam" id="PF00196">
    <property type="entry name" value="GerE"/>
    <property type="match status" value="1"/>
</dbReference>
<dbReference type="InterPro" id="IPR016032">
    <property type="entry name" value="Sig_transdc_resp-reg_C-effctor"/>
</dbReference>
<dbReference type="SUPFAM" id="SSF46894">
    <property type="entry name" value="C-terminal effector domain of the bipartite response regulators"/>
    <property type="match status" value="1"/>
</dbReference>
<keyword evidence="2" id="KW-0238">DNA-binding</keyword>
<sequence>MTTEPGPGCDRRRGGSDDEIISSLREIAGLLRGLAENGVFLANPPDRSGGSRHPEIPHNPADSTRDSTPRTLAPAVPLTRREQQVLDILITGASNRKISRELGIAERTVKNNLQAIYRKLGVSGRAEAIARTLSDAS</sequence>
<evidence type="ECO:0000313" key="7">
    <source>
        <dbReference type="EMBL" id="QCN88955.1"/>
    </source>
</evidence>
<dbReference type="InterPro" id="IPR000792">
    <property type="entry name" value="Tscrpt_reg_LuxR_C"/>
</dbReference>
<organism evidence="6 8">
    <name type="scientific">Streptomyces griseoviridis</name>
    <dbReference type="NCBI Taxonomy" id="45398"/>
    <lineage>
        <taxon>Bacteria</taxon>
        <taxon>Bacillati</taxon>
        <taxon>Actinomycetota</taxon>
        <taxon>Actinomycetes</taxon>
        <taxon>Kitasatosporales</taxon>
        <taxon>Streptomycetaceae</taxon>
        <taxon>Streptomyces</taxon>
    </lineage>
</organism>
<evidence type="ECO:0000313" key="9">
    <source>
        <dbReference type="Proteomes" id="UP000501753"/>
    </source>
</evidence>
<gene>
    <name evidence="7" type="ORF">DDJ31_31630</name>
    <name evidence="6" type="ORF">ELQ87_07720</name>
</gene>
<accession>A0A3Q9KUQ9</accession>
<evidence type="ECO:0000256" key="4">
    <source>
        <dbReference type="SAM" id="MobiDB-lite"/>
    </source>
</evidence>
<dbReference type="Proteomes" id="UP000271291">
    <property type="component" value="Chromosome"/>
</dbReference>
<dbReference type="PROSITE" id="PS50043">
    <property type="entry name" value="HTH_LUXR_2"/>
    <property type="match status" value="1"/>
</dbReference>
<dbReference type="OrthoDB" id="4865864at2"/>
<dbReference type="AlphaFoldDB" id="A0A3Q9KUQ9"/>
<dbReference type="SMART" id="SM00421">
    <property type="entry name" value="HTH_LUXR"/>
    <property type="match status" value="1"/>
</dbReference>
<proteinExistence type="predicted"/>
<dbReference type="GO" id="GO:0003677">
    <property type="term" value="F:DNA binding"/>
    <property type="evidence" value="ECO:0007669"/>
    <property type="project" value="UniProtKB-KW"/>
</dbReference>
<dbReference type="Gene3D" id="1.10.10.10">
    <property type="entry name" value="Winged helix-like DNA-binding domain superfamily/Winged helix DNA-binding domain"/>
    <property type="match status" value="1"/>
</dbReference>
<reference evidence="7 9" key="1">
    <citation type="submission" date="2018-04" db="EMBL/GenBank/DDBJ databases">
        <title>Complete genome sequences of Streptomyces griseoviridis K61 and characterization of antagonistic properties of biological control agents.</title>
        <authorList>
            <person name="Mariita R.M."/>
            <person name="Sello J.K."/>
        </authorList>
    </citation>
    <scope>NUCLEOTIDE SEQUENCE [LARGE SCALE GENOMIC DNA]</scope>
    <source>
        <strain evidence="7 9">K61</strain>
    </source>
</reference>
<evidence type="ECO:0000313" key="8">
    <source>
        <dbReference type="Proteomes" id="UP000271291"/>
    </source>
</evidence>
<dbReference type="EMBL" id="CP029078">
    <property type="protein sequence ID" value="QCN88955.1"/>
    <property type="molecule type" value="Genomic_DNA"/>
</dbReference>
<dbReference type="PANTHER" id="PTHR44688:SF16">
    <property type="entry name" value="DNA-BINDING TRANSCRIPTIONAL ACTIVATOR DEVR_DOSR"/>
    <property type="match status" value="1"/>
</dbReference>
<feature type="domain" description="HTH luxR-type" evidence="5">
    <location>
        <begin position="71"/>
        <end position="136"/>
    </location>
</feature>
<reference evidence="6 8" key="2">
    <citation type="submission" date="2018-12" db="EMBL/GenBank/DDBJ databases">
        <title>Streptomyces griseoviridis F1-27 complete genome.</title>
        <authorList>
            <person name="Mariita R.M."/>
            <person name="Sello J.K."/>
        </authorList>
    </citation>
    <scope>NUCLEOTIDE SEQUENCE [LARGE SCALE GENOMIC DNA]</scope>
    <source>
        <strain evidence="6 8">F1-27</strain>
    </source>
</reference>
<keyword evidence="3" id="KW-0804">Transcription</keyword>
<name>A0A3Q9KUQ9_STRGD</name>
<dbReference type="GO" id="GO:0006355">
    <property type="term" value="P:regulation of DNA-templated transcription"/>
    <property type="evidence" value="ECO:0007669"/>
    <property type="project" value="InterPro"/>
</dbReference>
<evidence type="ECO:0000259" key="5">
    <source>
        <dbReference type="PROSITE" id="PS50043"/>
    </source>
</evidence>
<evidence type="ECO:0000256" key="3">
    <source>
        <dbReference type="ARBA" id="ARBA00023163"/>
    </source>
</evidence>
<keyword evidence="1" id="KW-0805">Transcription regulation</keyword>
<dbReference type="PRINTS" id="PR00038">
    <property type="entry name" value="HTHLUXR"/>
</dbReference>